<proteinExistence type="predicted"/>
<sequence>MQHANNSQMITVDPPKREEASGQDEIVGTKLGNIYKIKVHQHMHRHGKLNGLRPLENPIIADTETPTQQVVKIYDKPIDNQAANYLQNVQYNVIPQTYPVSNSLGSNVDNYVWPYPCSSLSSPIRICFESNDAQPIISKKLMLTPLYSKSSDTIRIDISDIQIPTDISSECSGNIDAVSVAASVIYRHDLHPETSDSPSLPRRPDI</sequence>
<dbReference type="EMBL" id="WNWW01000696">
    <property type="protein sequence ID" value="KAF3422505.1"/>
    <property type="molecule type" value="Genomic_DNA"/>
</dbReference>
<organism evidence="2 3">
    <name type="scientific">Frieseomelitta varia</name>
    <dbReference type="NCBI Taxonomy" id="561572"/>
    <lineage>
        <taxon>Eukaryota</taxon>
        <taxon>Metazoa</taxon>
        <taxon>Ecdysozoa</taxon>
        <taxon>Arthropoda</taxon>
        <taxon>Hexapoda</taxon>
        <taxon>Insecta</taxon>
        <taxon>Pterygota</taxon>
        <taxon>Neoptera</taxon>
        <taxon>Endopterygota</taxon>
        <taxon>Hymenoptera</taxon>
        <taxon>Apocrita</taxon>
        <taxon>Aculeata</taxon>
        <taxon>Apoidea</taxon>
        <taxon>Anthophila</taxon>
        <taxon>Apidae</taxon>
        <taxon>Frieseomelitta</taxon>
    </lineage>
</organism>
<gene>
    <name evidence="2" type="ORF">E2986_11828</name>
</gene>
<dbReference type="AlphaFoldDB" id="A0A833RSZ7"/>
<feature type="compositionally biased region" description="Polar residues" evidence="1">
    <location>
        <begin position="1"/>
        <end position="10"/>
    </location>
</feature>
<accession>A0A833RSZ7</accession>
<protein>
    <submittedName>
        <fullName evidence="2">Uncharacterized protein</fullName>
    </submittedName>
</protein>
<name>A0A833RSZ7_9HYME</name>
<evidence type="ECO:0000313" key="3">
    <source>
        <dbReference type="Proteomes" id="UP000655588"/>
    </source>
</evidence>
<evidence type="ECO:0000256" key="1">
    <source>
        <dbReference type="SAM" id="MobiDB-lite"/>
    </source>
</evidence>
<comment type="caution">
    <text evidence="2">The sequence shown here is derived from an EMBL/GenBank/DDBJ whole genome shotgun (WGS) entry which is preliminary data.</text>
</comment>
<feature type="region of interest" description="Disordered" evidence="1">
    <location>
        <begin position="1"/>
        <end position="23"/>
    </location>
</feature>
<keyword evidence="3" id="KW-1185">Reference proteome</keyword>
<evidence type="ECO:0000313" key="2">
    <source>
        <dbReference type="EMBL" id="KAF3422505.1"/>
    </source>
</evidence>
<dbReference type="Proteomes" id="UP000655588">
    <property type="component" value="Unassembled WGS sequence"/>
</dbReference>
<reference evidence="2" key="1">
    <citation type="submission" date="2019-11" db="EMBL/GenBank/DDBJ databases">
        <title>The nuclear and mitochondrial genomes of Frieseomelitta varia - a highly eusocial stingless bee (Meliponini) with a permanently sterile worker caste.</title>
        <authorList>
            <person name="Freitas F.C.P."/>
            <person name="Lourenco A.P."/>
            <person name="Nunes F.M.F."/>
            <person name="Paschoal A.R."/>
            <person name="Abreu F.C.P."/>
            <person name="Barbin F.O."/>
            <person name="Bataglia L."/>
            <person name="Cardoso-Junior C.A.M."/>
            <person name="Cervoni M.S."/>
            <person name="Silva S.R."/>
            <person name="Dalarmi F."/>
            <person name="Del Lama M.A."/>
            <person name="Depintor T.S."/>
            <person name="Ferreira K.M."/>
            <person name="Goria P.S."/>
            <person name="Jaskot M.C."/>
            <person name="Lago D.C."/>
            <person name="Luna-Lucena D."/>
            <person name="Moda L.M."/>
            <person name="Nascimento L."/>
            <person name="Pedrino M."/>
            <person name="Rabico F.O."/>
            <person name="Sanches F.C."/>
            <person name="Santos D.E."/>
            <person name="Santos C.G."/>
            <person name="Vieira J."/>
            <person name="Lopes T.F."/>
            <person name="Barchuk A.R."/>
            <person name="Hartfelder K."/>
            <person name="Simoes Z.L.P."/>
            <person name="Bitondi M.M.G."/>
            <person name="Pinheiro D.G."/>
        </authorList>
    </citation>
    <scope>NUCLEOTIDE SEQUENCE</scope>
    <source>
        <strain evidence="2">USP_RPSP 00005682</strain>
        <tissue evidence="2">Whole individual</tissue>
    </source>
</reference>